<feature type="domain" description="Phosphoribulokinase/uridine kinase" evidence="7">
    <location>
        <begin position="84"/>
        <end position="264"/>
    </location>
</feature>
<feature type="region of interest" description="Disordered" evidence="6">
    <location>
        <begin position="288"/>
        <end position="308"/>
    </location>
</feature>
<evidence type="ECO:0000256" key="1">
    <source>
        <dbReference type="ARBA" id="ARBA00004690"/>
    </source>
</evidence>
<keyword evidence="2 5" id="KW-0808">Transferase</keyword>
<comment type="pathway">
    <text evidence="1 5">Pyrimidine metabolism; UMP biosynthesis via salvage pathway; UMP from uridine: step 1/1.</text>
</comment>
<feature type="compositionally biased region" description="Polar residues" evidence="6">
    <location>
        <begin position="23"/>
        <end position="32"/>
    </location>
</feature>
<evidence type="ECO:0000256" key="5">
    <source>
        <dbReference type="RuleBase" id="RU003825"/>
    </source>
</evidence>
<keyword evidence="4 5" id="KW-0418">Kinase</keyword>
<reference evidence="8" key="2">
    <citation type="submission" date="2024-10" db="UniProtKB">
        <authorList>
            <consortium name="EnsemblProtists"/>
        </authorList>
    </citation>
    <scope>IDENTIFICATION</scope>
</reference>
<dbReference type="EC" id="2.7.1.48" evidence="5"/>
<comment type="similarity">
    <text evidence="5">Belongs to the uridine kinase family.</text>
</comment>
<keyword evidence="5" id="KW-0067">ATP-binding</keyword>
<dbReference type="PaxDb" id="2903-EOD28827"/>
<dbReference type="NCBIfam" id="NF004018">
    <property type="entry name" value="PRK05480.1"/>
    <property type="match status" value="1"/>
</dbReference>
<dbReference type="InterPro" id="IPR027417">
    <property type="entry name" value="P-loop_NTPase"/>
</dbReference>
<accession>A0A0D3JZ92</accession>
<dbReference type="GO" id="GO:0005524">
    <property type="term" value="F:ATP binding"/>
    <property type="evidence" value="ECO:0007669"/>
    <property type="project" value="UniProtKB-KW"/>
</dbReference>
<dbReference type="HOGENOM" id="CLU_021278_5_0_1"/>
<dbReference type="SUPFAM" id="SSF52540">
    <property type="entry name" value="P-loop containing nucleoside triphosphate hydrolases"/>
    <property type="match status" value="1"/>
</dbReference>
<reference evidence="9" key="1">
    <citation type="journal article" date="2013" name="Nature">
        <title>Pan genome of the phytoplankton Emiliania underpins its global distribution.</title>
        <authorList>
            <person name="Read B.A."/>
            <person name="Kegel J."/>
            <person name="Klute M.J."/>
            <person name="Kuo A."/>
            <person name="Lefebvre S.C."/>
            <person name="Maumus F."/>
            <person name="Mayer C."/>
            <person name="Miller J."/>
            <person name="Monier A."/>
            <person name="Salamov A."/>
            <person name="Young J."/>
            <person name="Aguilar M."/>
            <person name="Claverie J.M."/>
            <person name="Frickenhaus S."/>
            <person name="Gonzalez K."/>
            <person name="Herman E.K."/>
            <person name="Lin Y.C."/>
            <person name="Napier J."/>
            <person name="Ogata H."/>
            <person name="Sarno A.F."/>
            <person name="Shmutz J."/>
            <person name="Schroeder D."/>
            <person name="de Vargas C."/>
            <person name="Verret F."/>
            <person name="von Dassow P."/>
            <person name="Valentin K."/>
            <person name="Van de Peer Y."/>
            <person name="Wheeler G."/>
            <person name="Dacks J.B."/>
            <person name="Delwiche C.F."/>
            <person name="Dyhrman S.T."/>
            <person name="Glockner G."/>
            <person name="John U."/>
            <person name="Richards T."/>
            <person name="Worden A.Z."/>
            <person name="Zhang X."/>
            <person name="Grigoriev I.V."/>
            <person name="Allen A.E."/>
            <person name="Bidle K."/>
            <person name="Borodovsky M."/>
            <person name="Bowler C."/>
            <person name="Brownlee C."/>
            <person name="Cock J.M."/>
            <person name="Elias M."/>
            <person name="Gladyshev V.N."/>
            <person name="Groth M."/>
            <person name="Guda C."/>
            <person name="Hadaegh A."/>
            <person name="Iglesias-Rodriguez M.D."/>
            <person name="Jenkins J."/>
            <person name="Jones B.M."/>
            <person name="Lawson T."/>
            <person name="Leese F."/>
            <person name="Lindquist E."/>
            <person name="Lobanov A."/>
            <person name="Lomsadze A."/>
            <person name="Malik S.B."/>
            <person name="Marsh M.E."/>
            <person name="Mackinder L."/>
            <person name="Mock T."/>
            <person name="Mueller-Roeber B."/>
            <person name="Pagarete A."/>
            <person name="Parker M."/>
            <person name="Probert I."/>
            <person name="Quesneville H."/>
            <person name="Raines C."/>
            <person name="Rensing S.A."/>
            <person name="Riano-Pachon D.M."/>
            <person name="Richier S."/>
            <person name="Rokitta S."/>
            <person name="Shiraiwa Y."/>
            <person name="Soanes D.M."/>
            <person name="van der Giezen M."/>
            <person name="Wahlund T.M."/>
            <person name="Williams B."/>
            <person name="Wilson W."/>
            <person name="Wolfe G."/>
            <person name="Wurch L.L."/>
        </authorList>
    </citation>
    <scope>NUCLEOTIDE SEQUENCE</scope>
</reference>
<evidence type="ECO:0000259" key="7">
    <source>
        <dbReference type="Pfam" id="PF00485"/>
    </source>
</evidence>
<dbReference type="RefSeq" id="XP_005781256.1">
    <property type="nucleotide sequence ID" value="XM_005781199.1"/>
</dbReference>
<protein>
    <recommendedName>
        <fullName evidence="5">Uridine kinase</fullName>
        <ecNumber evidence="5">2.7.1.48</ecNumber>
    </recommendedName>
</protein>
<organism evidence="8 9">
    <name type="scientific">Emiliania huxleyi (strain CCMP1516)</name>
    <dbReference type="NCBI Taxonomy" id="280463"/>
    <lineage>
        <taxon>Eukaryota</taxon>
        <taxon>Haptista</taxon>
        <taxon>Haptophyta</taxon>
        <taxon>Prymnesiophyceae</taxon>
        <taxon>Isochrysidales</taxon>
        <taxon>Noelaerhabdaceae</taxon>
        <taxon>Emiliania</taxon>
    </lineage>
</organism>
<dbReference type="InterPro" id="IPR006083">
    <property type="entry name" value="PRK/URK"/>
</dbReference>
<evidence type="ECO:0000313" key="8">
    <source>
        <dbReference type="EnsemblProtists" id="EOD28827"/>
    </source>
</evidence>
<dbReference type="UniPathway" id="UPA00579">
    <property type="reaction ID" value="UER00640"/>
</dbReference>
<evidence type="ECO:0000256" key="6">
    <source>
        <dbReference type="SAM" id="MobiDB-lite"/>
    </source>
</evidence>
<dbReference type="GO" id="GO:0004849">
    <property type="term" value="F:uridine kinase activity"/>
    <property type="evidence" value="ECO:0007669"/>
    <property type="project" value="UniProtKB-EC"/>
</dbReference>
<dbReference type="Pfam" id="PF00485">
    <property type="entry name" value="PRK"/>
    <property type="match status" value="1"/>
</dbReference>
<dbReference type="eggNOG" id="KOG4203">
    <property type="taxonomic scope" value="Eukaryota"/>
</dbReference>
<dbReference type="KEGG" id="ehx:EMIHUDRAFT_429946"/>
<feature type="compositionally biased region" description="Pro residues" evidence="6">
    <location>
        <begin position="292"/>
        <end position="301"/>
    </location>
</feature>
<dbReference type="NCBIfam" id="TIGR00235">
    <property type="entry name" value="udk"/>
    <property type="match status" value="1"/>
</dbReference>
<dbReference type="AlphaFoldDB" id="A0A0D3JZ92"/>
<name>A0A0D3JZ92_EMIH1</name>
<evidence type="ECO:0000256" key="4">
    <source>
        <dbReference type="ARBA" id="ARBA00022777"/>
    </source>
</evidence>
<dbReference type="PANTHER" id="PTHR10285">
    <property type="entry name" value="URIDINE KINASE"/>
    <property type="match status" value="1"/>
</dbReference>
<dbReference type="STRING" id="2903.R1D1A8"/>
<feature type="region of interest" description="Disordered" evidence="6">
    <location>
        <begin position="23"/>
        <end position="80"/>
    </location>
</feature>
<proteinExistence type="inferred from homology"/>
<comment type="catalytic activity">
    <reaction evidence="5">
        <text>uridine + ATP = UMP + ADP + H(+)</text>
        <dbReference type="Rhea" id="RHEA:16825"/>
        <dbReference type="ChEBI" id="CHEBI:15378"/>
        <dbReference type="ChEBI" id="CHEBI:16704"/>
        <dbReference type="ChEBI" id="CHEBI:30616"/>
        <dbReference type="ChEBI" id="CHEBI:57865"/>
        <dbReference type="ChEBI" id="CHEBI:456216"/>
        <dbReference type="EC" id="2.7.1.48"/>
    </reaction>
</comment>
<dbReference type="EnsemblProtists" id="EOD28827">
    <property type="protein sequence ID" value="EOD28827"/>
    <property type="gene ID" value="EMIHUDRAFT_429946"/>
</dbReference>
<dbReference type="Gene3D" id="3.40.50.300">
    <property type="entry name" value="P-loop containing nucleotide triphosphate hydrolases"/>
    <property type="match status" value="1"/>
</dbReference>
<comment type="pathway">
    <text evidence="5">Pyrimidine metabolism; CTP biosynthesis via salvage pathway; CTP from cytidine: step 1/3.</text>
</comment>
<keyword evidence="9" id="KW-1185">Reference proteome</keyword>
<evidence type="ECO:0000256" key="3">
    <source>
        <dbReference type="ARBA" id="ARBA00022741"/>
    </source>
</evidence>
<dbReference type="GeneID" id="17274373"/>
<sequence>MHARLATVSAAVTVGIGTLLQSRQAHGDSTSDAMLDRENASTNGHTPGRDSFGLPKSGAPIREAKSVAPSDVPRRPSEAERPIVVGIAGGTGSGKTTVSRAIASRLGRDNLIHIAHDSYYKDLSHLAIEERAQVNFDHPDSLDSPLLLQHLAALKEGHPVQVPIYNYSTHSREADMQSVSPARIILVEGILLFAEPELAKACDIKIFVDTEADLRFIRRLRRDITERGRTAETVIAQYTETVRPMHNEFVEPSKRFADIIIPTGLNSVALEMVIARLESFLPPAAAASAAAAPPPTTPTPTTPCAVSS</sequence>
<keyword evidence="3 5" id="KW-0547">Nucleotide-binding</keyword>
<comment type="catalytic activity">
    <reaction evidence="5">
        <text>cytidine + ATP = CMP + ADP + H(+)</text>
        <dbReference type="Rhea" id="RHEA:24674"/>
        <dbReference type="ChEBI" id="CHEBI:15378"/>
        <dbReference type="ChEBI" id="CHEBI:17562"/>
        <dbReference type="ChEBI" id="CHEBI:30616"/>
        <dbReference type="ChEBI" id="CHEBI:60377"/>
        <dbReference type="ChEBI" id="CHEBI:456216"/>
        <dbReference type="EC" id="2.7.1.48"/>
    </reaction>
</comment>
<dbReference type="PRINTS" id="PR00988">
    <property type="entry name" value="URIDINKINASE"/>
</dbReference>
<evidence type="ECO:0000313" key="9">
    <source>
        <dbReference type="Proteomes" id="UP000013827"/>
    </source>
</evidence>
<dbReference type="CDD" id="cd02023">
    <property type="entry name" value="UMPK"/>
    <property type="match status" value="1"/>
</dbReference>
<evidence type="ECO:0000256" key="2">
    <source>
        <dbReference type="ARBA" id="ARBA00022679"/>
    </source>
</evidence>
<dbReference type="InterPro" id="IPR000764">
    <property type="entry name" value="Uridine_kinase-like"/>
</dbReference>
<dbReference type="UniPathway" id="UPA00574">
    <property type="reaction ID" value="UER00637"/>
</dbReference>
<dbReference type="Proteomes" id="UP000013827">
    <property type="component" value="Unassembled WGS sequence"/>
</dbReference>